<feature type="transmembrane region" description="Helical" evidence="6">
    <location>
        <begin position="373"/>
        <end position="393"/>
    </location>
</feature>
<evidence type="ECO:0000313" key="8">
    <source>
        <dbReference type="EMBL" id="OJF92705.1"/>
    </source>
</evidence>
<dbReference type="InterPro" id="IPR011701">
    <property type="entry name" value="MFS"/>
</dbReference>
<evidence type="ECO:0000256" key="5">
    <source>
        <dbReference type="ARBA" id="ARBA00023136"/>
    </source>
</evidence>
<dbReference type="InterPro" id="IPR020846">
    <property type="entry name" value="MFS_dom"/>
</dbReference>
<dbReference type="EMBL" id="LSRP01000113">
    <property type="protein sequence ID" value="OJF92705.1"/>
    <property type="molecule type" value="Genomic_DNA"/>
</dbReference>
<dbReference type="RefSeq" id="WP_071834795.1">
    <property type="nucleotide sequence ID" value="NZ_LSRP01000113.1"/>
</dbReference>
<evidence type="ECO:0000256" key="2">
    <source>
        <dbReference type="ARBA" id="ARBA00022475"/>
    </source>
</evidence>
<evidence type="ECO:0000256" key="1">
    <source>
        <dbReference type="ARBA" id="ARBA00004651"/>
    </source>
</evidence>
<feature type="transmembrane region" description="Helical" evidence="6">
    <location>
        <begin position="87"/>
        <end position="105"/>
    </location>
</feature>
<dbReference type="Gene3D" id="1.20.1250.20">
    <property type="entry name" value="MFS general substrate transporter like domains"/>
    <property type="match status" value="1"/>
</dbReference>
<feature type="transmembrane region" description="Helical" evidence="6">
    <location>
        <begin position="279"/>
        <end position="300"/>
    </location>
</feature>
<keyword evidence="4 6" id="KW-1133">Transmembrane helix</keyword>
<feature type="domain" description="Major facilitator superfamily (MFS) profile" evidence="7">
    <location>
        <begin position="21"/>
        <end position="397"/>
    </location>
</feature>
<keyword evidence="5 6" id="KW-0472">Membrane</keyword>
<feature type="transmembrane region" description="Helical" evidence="6">
    <location>
        <begin position="111"/>
        <end position="133"/>
    </location>
</feature>
<feature type="transmembrane region" description="Helical" evidence="6">
    <location>
        <begin position="23"/>
        <end position="43"/>
    </location>
</feature>
<keyword evidence="9" id="KW-1185">Reference proteome</keyword>
<dbReference type="InterPro" id="IPR050189">
    <property type="entry name" value="MFS_Efflux_Transporters"/>
</dbReference>
<dbReference type="PANTHER" id="PTHR43124">
    <property type="entry name" value="PURINE EFFLUX PUMP PBUE"/>
    <property type="match status" value="1"/>
</dbReference>
<name>A0A657LMZ5_9HYPH</name>
<dbReference type="CDD" id="cd17324">
    <property type="entry name" value="MFS_NepI_like"/>
    <property type="match status" value="1"/>
</dbReference>
<dbReference type="GO" id="GO:0022857">
    <property type="term" value="F:transmembrane transporter activity"/>
    <property type="evidence" value="ECO:0007669"/>
    <property type="project" value="InterPro"/>
</dbReference>
<dbReference type="GO" id="GO:0005886">
    <property type="term" value="C:plasma membrane"/>
    <property type="evidence" value="ECO:0007669"/>
    <property type="project" value="UniProtKB-SubCell"/>
</dbReference>
<dbReference type="Proteomes" id="UP000182661">
    <property type="component" value="Unassembled WGS sequence"/>
</dbReference>
<protein>
    <submittedName>
        <fullName evidence="8">MFS transporter</fullName>
    </submittedName>
</protein>
<evidence type="ECO:0000313" key="9">
    <source>
        <dbReference type="Proteomes" id="UP000182661"/>
    </source>
</evidence>
<comment type="subcellular location">
    <subcellularLocation>
        <location evidence="1">Cell membrane</location>
        <topology evidence="1">Multi-pass membrane protein</topology>
    </subcellularLocation>
</comment>
<dbReference type="Pfam" id="PF07690">
    <property type="entry name" value="MFS_1"/>
    <property type="match status" value="1"/>
</dbReference>
<evidence type="ECO:0000256" key="3">
    <source>
        <dbReference type="ARBA" id="ARBA00022692"/>
    </source>
</evidence>
<evidence type="ECO:0000256" key="4">
    <source>
        <dbReference type="ARBA" id="ARBA00022989"/>
    </source>
</evidence>
<dbReference type="InterPro" id="IPR036259">
    <property type="entry name" value="MFS_trans_sf"/>
</dbReference>
<keyword evidence="3 6" id="KW-0812">Transmembrane</keyword>
<dbReference type="PANTHER" id="PTHR43124:SF3">
    <property type="entry name" value="CHLORAMPHENICOL EFFLUX PUMP RV0191"/>
    <property type="match status" value="1"/>
</dbReference>
<dbReference type="OrthoDB" id="9788453at2"/>
<accession>A0A657LMZ5</accession>
<dbReference type="SUPFAM" id="SSF103473">
    <property type="entry name" value="MFS general substrate transporter"/>
    <property type="match status" value="1"/>
</dbReference>
<feature type="transmembrane region" description="Helical" evidence="6">
    <location>
        <begin position="246"/>
        <end position="267"/>
    </location>
</feature>
<evidence type="ECO:0000256" key="6">
    <source>
        <dbReference type="SAM" id="Phobius"/>
    </source>
</evidence>
<feature type="transmembrane region" description="Helical" evidence="6">
    <location>
        <begin position="346"/>
        <end position="367"/>
    </location>
</feature>
<proteinExistence type="predicted"/>
<feature type="transmembrane region" description="Helical" evidence="6">
    <location>
        <begin position="173"/>
        <end position="195"/>
    </location>
</feature>
<feature type="transmembrane region" description="Helical" evidence="6">
    <location>
        <begin position="63"/>
        <end position="80"/>
    </location>
</feature>
<feature type="transmembrane region" description="Helical" evidence="6">
    <location>
        <begin position="145"/>
        <end position="167"/>
    </location>
</feature>
<evidence type="ECO:0000259" key="7">
    <source>
        <dbReference type="PROSITE" id="PS50850"/>
    </source>
</evidence>
<feature type="transmembrane region" description="Helical" evidence="6">
    <location>
        <begin position="306"/>
        <end position="325"/>
    </location>
</feature>
<reference evidence="8 9" key="1">
    <citation type="submission" date="2016-02" db="EMBL/GenBank/DDBJ databases">
        <title>Genome sequencing of a beta-galactosidase producing bacteria Rhizobium sp. 59.</title>
        <authorList>
            <person name="Wang D."/>
            <person name="Kot W."/>
            <person name="Qin Y."/>
            <person name="Hansen L."/>
            <person name="Naqvi K."/>
            <person name="Rensing C."/>
        </authorList>
    </citation>
    <scope>NUCLEOTIDE SEQUENCE [LARGE SCALE GENOMIC DNA]</scope>
    <source>
        <strain evidence="8 9">59</strain>
    </source>
</reference>
<dbReference type="AlphaFoldDB" id="A0A657LMZ5"/>
<keyword evidence="2" id="KW-1003">Cell membrane</keyword>
<feature type="transmembrane region" description="Helical" evidence="6">
    <location>
        <begin position="216"/>
        <end position="240"/>
    </location>
</feature>
<dbReference type="PROSITE" id="PS50850">
    <property type="entry name" value="MFS"/>
    <property type="match status" value="1"/>
</dbReference>
<sequence length="404" mass="40961">MSDDVVSPIPVARQGSGMSLAELALAVGGFGIGTGEFAIMGLLPQVAGDFSVTVPSAGSVISAYAIGVVVGAPLIAVLAARFSRRNVLLVLMALFALGNLASALADSFGLLILARFLAGLPHGAYFGVAALVAAGMAAPNQRARAIGRVMMGLTVATLVGTPLAAWFGQALGWRAAFGIVGAISLLTVALTWLYVPKDKPNHAATPLKELGALGKSQVWLTLGICAVGCGGMFTVFTYITPALTEVAGVSLSAVPIMLSVFGAGMILGNIVGSRLADWALLPAIGLALGFNLLAYILFYFTMGSPLMAAINIFLIGGGFAVVPGVQTRLMDVAGEAQTLAAALSHSAFNIANAIGAWLGGVAIAAGYGWTSTGLVGAMLAVAGFGIFFTSVFLENAPARRSLKS</sequence>
<gene>
    <name evidence="8" type="ORF">AX760_22275</name>
</gene>
<organism evidence="8 9">
    <name type="scientific">Pararhizobium antarcticum</name>
    <dbReference type="NCBI Taxonomy" id="1798805"/>
    <lineage>
        <taxon>Bacteria</taxon>
        <taxon>Pseudomonadati</taxon>
        <taxon>Pseudomonadota</taxon>
        <taxon>Alphaproteobacteria</taxon>
        <taxon>Hyphomicrobiales</taxon>
        <taxon>Rhizobiaceae</taxon>
        <taxon>Rhizobium/Agrobacterium group</taxon>
        <taxon>Pararhizobium</taxon>
    </lineage>
</organism>
<comment type="caution">
    <text evidence="8">The sequence shown here is derived from an EMBL/GenBank/DDBJ whole genome shotgun (WGS) entry which is preliminary data.</text>
</comment>